<dbReference type="InterPro" id="IPR020556">
    <property type="entry name" value="Amidase_CS"/>
</dbReference>
<dbReference type="Pfam" id="PF01425">
    <property type="entry name" value="Amidase"/>
    <property type="match status" value="1"/>
</dbReference>
<gene>
    <name evidence="8" type="primary">gatA</name>
    <name evidence="10" type="ORF">SAMN02746089_02128</name>
</gene>
<keyword evidence="11" id="KW-1185">Reference proteome</keyword>
<dbReference type="RefSeq" id="WP_073345092.1">
    <property type="nucleotide sequence ID" value="NZ_FQVH01000028.1"/>
</dbReference>
<comment type="function">
    <text evidence="6 8">Allows the formation of correctly charged Gln-tRNA(Gln) through the transamidation of misacylated Glu-tRNA(Gln) in organisms which lack glutaminyl-tRNA synthetase. The reaction takes place in the presence of glutamine and ATP through an activated gamma-phospho-Glu-tRNA(Gln).</text>
</comment>
<accession>A0A1M5CIP4</accession>
<evidence type="ECO:0000256" key="7">
    <source>
        <dbReference type="ARBA" id="ARBA00047407"/>
    </source>
</evidence>
<feature type="domain" description="Amidase" evidence="9">
    <location>
        <begin position="24"/>
        <end position="466"/>
    </location>
</feature>
<dbReference type="SUPFAM" id="SSF75304">
    <property type="entry name" value="Amidase signature (AS) enzymes"/>
    <property type="match status" value="1"/>
</dbReference>
<dbReference type="STRING" id="1121256.SAMN02746089_02128"/>
<reference evidence="10 11" key="1">
    <citation type="submission" date="2016-11" db="EMBL/GenBank/DDBJ databases">
        <authorList>
            <person name="Jaros S."/>
            <person name="Januszkiewicz K."/>
            <person name="Wedrychowicz H."/>
        </authorList>
    </citation>
    <scope>NUCLEOTIDE SEQUENCE [LARGE SCALE GENOMIC DNA]</scope>
    <source>
        <strain evidence="10 11">DSM 17918</strain>
    </source>
</reference>
<feature type="active site" description="Charge relay system" evidence="8">
    <location>
        <position position="154"/>
    </location>
</feature>
<dbReference type="NCBIfam" id="TIGR00132">
    <property type="entry name" value="gatA"/>
    <property type="match status" value="1"/>
</dbReference>
<feature type="active site" description="Charge relay system" evidence="8">
    <location>
        <position position="79"/>
    </location>
</feature>
<keyword evidence="5 8" id="KW-0648">Protein biosynthesis</keyword>
<evidence type="ECO:0000256" key="1">
    <source>
        <dbReference type="ARBA" id="ARBA00008069"/>
    </source>
</evidence>
<keyword evidence="3 8" id="KW-0547">Nucleotide-binding</keyword>
<dbReference type="EMBL" id="FQVH01000028">
    <property type="protein sequence ID" value="SHF54292.1"/>
    <property type="molecule type" value="Genomic_DNA"/>
</dbReference>
<dbReference type="GO" id="GO:0030956">
    <property type="term" value="C:glutamyl-tRNA(Gln) amidotransferase complex"/>
    <property type="evidence" value="ECO:0007669"/>
    <property type="project" value="InterPro"/>
</dbReference>
<evidence type="ECO:0000313" key="10">
    <source>
        <dbReference type="EMBL" id="SHF54292.1"/>
    </source>
</evidence>
<comment type="catalytic activity">
    <reaction evidence="7 8">
        <text>L-glutamyl-tRNA(Gln) + L-glutamine + ATP + H2O = L-glutaminyl-tRNA(Gln) + L-glutamate + ADP + phosphate + H(+)</text>
        <dbReference type="Rhea" id="RHEA:17521"/>
        <dbReference type="Rhea" id="RHEA-COMP:9681"/>
        <dbReference type="Rhea" id="RHEA-COMP:9684"/>
        <dbReference type="ChEBI" id="CHEBI:15377"/>
        <dbReference type="ChEBI" id="CHEBI:15378"/>
        <dbReference type="ChEBI" id="CHEBI:29985"/>
        <dbReference type="ChEBI" id="CHEBI:30616"/>
        <dbReference type="ChEBI" id="CHEBI:43474"/>
        <dbReference type="ChEBI" id="CHEBI:58359"/>
        <dbReference type="ChEBI" id="CHEBI:78520"/>
        <dbReference type="ChEBI" id="CHEBI:78521"/>
        <dbReference type="ChEBI" id="CHEBI:456216"/>
        <dbReference type="EC" id="6.3.5.7"/>
    </reaction>
</comment>
<evidence type="ECO:0000313" key="11">
    <source>
        <dbReference type="Proteomes" id="UP000184088"/>
    </source>
</evidence>
<proteinExistence type="inferred from homology"/>
<keyword evidence="2 8" id="KW-0436">Ligase</keyword>
<keyword evidence="10" id="KW-0808">Transferase</keyword>
<dbReference type="GO" id="GO:0016740">
    <property type="term" value="F:transferase activity"/>
    <property type="evidence" value="ECO:0007669"/>
    <property type="project" value="UniProtKB-KW"/>
</dbReference>
<dbReference type="GO" id="GO:0005524">
    <property type="term" value="F:ATP binding"/>
    <property type="evidence" value="ECO:0007669"/>
    <property type="project" value="UniProtKB-KW"/>
</dbReference>
<comment type="subunit">
    <text evidence="8">Heterotrimer of A, B and C subunits.</text>
</comment>
<feature type="active site" description="Acyl-ester intermediate" evidence="8">
    <location>
        <position position="178"/>
    </location>
</feature>
<sequence length="488" mass="53384">MELYELTAHEIRDMILNKKVTSQEITALMLERIKAVDEKVQAFITVCGEKAMEQAKKVDEKIKNGEPVGKLAGIPIGIKDNICTEGIYTTCGSKMLENFNPPYNATVVDRLLAEDAVILGKLNMDEFAMGSSTETSYFKKTRNPWDLERVPGGSSGGSAAAVAADEVYFALGSDTGGSIRQPASLCGVVGMKPTYGLVSRYGLVAFASSLDQIGPLTKDVEDCAMVLDIIAGYDKADSTSIDGKKQDFLSALSEDIKGMKVGIPKELFAEGVSEGVKERIYEAAKVFENMGAIVEETSLPYSGYALAVYYIIASAEASSNLARYDGIRYGYRADNYEDMIDLFMKTRSEGFGKEVKRRIMLGTYALSSGYYDAYYKRAQKVRTLIKRDFDRAFETYDILISPTSPVPAFKIGEKMNDPLQMYMSDICTVPINIAGIPAISVPAGFENGLPVGLQIIGKPFDEATILKAAYAYEKNSGIEKKKPALEVR</sequence>
<name>A0A1M5CIP4_9THEO</name>
<dbReference type="Gene3D" id="3.90.1300.10">
    <property type="entry name" value="Amidase signature (AS) domain"/>
    <property type="match status" value="1"/>
</dbReference>
<evidence type="ECO:0000256" key="6">
    <source>
        <dbReference type="ARBA" id="ARBA00025295"/>
    </source>
</evidence>
<dbReference type="GO" id="GO:0050567">
    <property type="term" value="F:glutaminyl-tRNA synthase (glutamine-hydrolyzing) activity"/>
    <property type="evidence" value="ECO:0007669"/>
    <property type="project" value="UniProtKB-UniRule"/>
</dbReference>
<evidence type="ECO:0000256" key="3">
    <source>
        <dbReference type="ARBA" id="ARBA00022741"/>
    </source>
</evidence>
<dbReference type="Proteomes" id="UP000184088">
    <property type="component" value="Unassembled WGS sequence"/>
</dbReference>
<dbReference type="OrthoDB" id="9811471at2"/>
<dbReference type="InterPro" id="IPR004412">
    <property type="entry name" value="GatA"/>
</dbReference>
<protein>
    <recommendedName>
        <fullName evidence="8">Glutamyl-tRNA(Gln) amidotransferase subunit A</fullName>
        <shortName evidence="8">Glu-ADT subunit A</shortName>
        <ecNumber evidence="8">6.3.5.7</ecNumber>
    </recommendedName>
</protein>
<evidence type="ECO:0000259" key="9">
    <source>
        <dbReference type="Pfam" id="PF01425"/>
    </source>
</evidence>
<dbReference type="AlphaFoldDB" id="A0A1M5CIP4"/>
<dbReference type="InterPro" id="IPR036928">
    <property type="entry name" value="AS_sf"/>
</dbReference>
<dbReference type="PROSITE" id="PS00571">
    <property type="entry name" value="AMIDASES"/>
    <property type="match status" value="1"/>
</dbReference>
<dbReference type="InterPro" id="IPR000120">
    <property type="entry name" value="Amidase"/>
</dbReference>
<comment type="similarity">
    <text evidence="1 8">Belongs to the amidase family. GatA subfamily.</text>
</comment>
<keyword evidence="4 8" id="KW-0067">ATP-binding</keyword>
<evidence type="ECO:0000256" key="2">
    <source>
        <dbReference type="ARBA" id="ARBA00022598"/>
    </source>
</evidence>
<dbReference type="HAMAP" id="MF_00120">
    <property type="entry name" value="GatA"/>
    <property type="match status" value="1"/>
</dbReference>
<dbReference type="EC" id="6.3.5.7" evidence="8"/>
<dbReference type="GO" id="GO:0006412">
    <property type="term" value="P:translation"/>
    <property type="evidence" value="ECO:0007669"/>
    <property type="project" value="UniProtKB-UniRule"/>
</dbReference>
<dbReference type="PANTHER" id="PTHR11895:SF151">
    <property type="entry name" value="GLUTAMYL-TRNA(GLN) AMIDOTRANSFERASE SUBUNIT A"/>
    <property type="match status" value="1"/>
</dbReference>
<evidence type="ECO:0000256" key="4">
    <source>
        <dbReference type="ARBA" id="ARBA00022840"/>
    </source>
</evidence>
<evidence type="ECO:0000256" key="5">
    <source>
        <dbReference type="ARBA" id="ARBA00022917"/>
    </source>
</evidence>
<evidence type="ECO:0000256" key="8">
    <source>
        <dbReference type="HAMAP-Rule" id="MF_00120"/>
    </source>
</evidence>
<dbReference type="InterPro" id="IPR023631">
    <property type="entry name" value="Amidase_dom"/>
</dbReference>
<organism evidence="10 11">
    <name type="scientific">Caldanaerobius fijiensis DSM 17918</name>
    <dbReference type="NCBI Taxonomy" id="1121256"/>
    <lineage>
        <taxon>Bacteria</taxon>
        <taxon>Bacillati</taxon>
        <taxon>Bacillota</taxon>
        <taxon>Clostridia</taxon>
        <taxon>Thermoanaerobacterales</taxon>
        <taxon>Thermoanaerobacteraceae</taxon>
        <taxon>Caldanaerobius</taxon>
    </lineage>
</organism>
<dbReference type="PANTHER" id="PTHR11895">
    <property type="entry name" value="TRANSAMIDASE"/>
    <property type="match status" value="1"/>
</dbReference>